<proteinExistence type="predicted"/>
<reference evidence="2" key="1">
    <citation type="submission" date="2016-11" db="EMBL/GenBank/DDBJ databases">
        <authorList>
            <person name="Varghese N."/>
            <person name="Submissions S."/>
        </authorList>
    </citation>
    <scope>NUCLEOTIDE SEQUENCE [LARGE SCALE GENOMIC DNA]</scope>
    <source>
        <strain evidence="2">CGMCC 1.8863</strain>
    </source>
</reference>
<evidence type="ECO:0000313" key="1">
    <source>
        <dbReference type="EMBL" id="SHJ39091.1"/>
    </source>
</evidence>
<name>A0A1M6IXG5_9FLAO</name>
<accession>A0A1M6IXG5</accession>
<organism evidence="1 2">
    <name type="scientific">Arenibacter nanhaiticus</name>
    <dbReference type="NCBI Taxonomy" id="558155"/>
    <lineage>
        <taxon>Bacteria</taxon>
        <taxon>Pseudomonadati</taxon>
        <taxon>Bacteroidota</taxon>
        <taxon>Flavobacteriia</taxon>
        <taxon>Flavobacteriales</taxon>
        <taxon>Flavobacteriaceae</taxon>
        <taxon>Arenibacter</taxon>
    </lineage>
</organism>
<protein>
    <submittedName>
        <fullName evidence="1">Uncharacterized protein</fullName>
    </submittedName>
</protein>
<evidence type="ECO:0000313" key="2">
    <source>
        <dbReference type="Proteomes" id="UP000184231"/>
    </source>
</evidence>
<sequence>MTFKGLKISLISLLFFYWNYNGYTLREYLILQLYRFNLHGFWEPKNKTRLKIGKMIDQKTASSFKEKIDEEFAKIHKEIKKPKIIC</sequence>
<dbReference type="EMBL" id="FQYX01000019">
    <property type="protein sequence ID" value="SHJ39091.1"/>
    <property type="molecule type" value="Genomic_DNA"/>
</dbReference>
<dbReference type="STRING" id="558155.SAMN04487911_11956"/>
<dbReference type="Proteomes" id="UP000184231">
    <property type="component" value="Unassembled WGS sequence"/>
</dbReference>
<dbReference type="AlphaFoldDB" id="A0A1M6IXG5"/>
<gene>
    <name evidence="1" type="ORF">SAMN04487911_11956</name>
</gene>
<keyword evidence="2" id="KW-1185">Reference proteome</keyword>